<accession>A0A2N3NHM3</accession>
<dbReference type="EMBL" id="NLAX01000004">
    <property type="protein sequence ID" value="PKS11917.1"/>
    <property type="molecule type" value="Genomic_DNA"/>
</dbReference>
<dbReference type="PROSITE" id="PS51462">
    <property type="entry name" value="NUDIX"/>
    <property type="match status" value="1"/>
</dbReference>
<evidence type="ECO:0000313" key="7">
    <source>
        <dbReference type="Proteomes" id="UP000233524"/>
    </source>
</evidence>
<dbReference type="VEuPathDB" id="FungiDB:jhhlp_001212"/>
<dbReference type="AlphaFoldDB" id="A0A2N3NHM3"/>
<name>A0A2N3NHM3_9PEZI</name>
<comment type="cofactor">
    <cofactor evidence="1">
        <name>Mg(2+)</name>
        <dbReference type="ChEBI" id="CHEBI:18420"/>
    </cofactor>
</comment>
<dbReference type="PROSITE" id="PS00893">
    <property type="entry name" value="NUDIX_BOX"/>
    <property type="match status" value="1"/>
</dbReference>
<dbReference type="InterPro" id="IPR020084">
    <property type="entry name" value="NUDIX_hydrolase_CS"/>
</dbReference>
<proteinExistence type="inferred from homology"/>
<dbReference type="InterPro" id="IPR000086">
    <property type="entry name" value="NUDIX_hydrolase_dom"/>
</dbReference>
<dbReference type="InParanoid" id="A0A2N3NHM3"/>
<comment type="caution">
    <text evidence="6">The sequence shown here is derived from an EMBL/GenBank/DDBJ whole genome shotgun (WGS) entry which is preliminary data.</text>
</comment>
<dbReference type="SUPFAM" id="SSF55811">
    <property type="entry name" value="Nudix"/>
    <property type="match status" value="1"/>
</dbReference>
<evidence type="ECO:0000256" key="3">
    <source>
        <dbReference type="ARBA" id="ARBA00022842"/>
    </source>
</evidence>
<dbReference type="Proteomes" id="UP000233524">
    <property type="component" value="Unassembled WGS sequence"/>
</dbReference>
<evidence type="ECO:0000256" key="4">
    <source>
        <dbReference type="RuleBase" id="RU003476"/>
    </source>
</evidence>
<dbReference type="Pfam" id="PF00293">
    <property type="entry name" value="NUDIX"/>
    <property type="match status" value="1"/>
</dbReference>
<comment type="similarity">
    <text evidence="4">Belongs to the Nudix hydrolase family.</text>
</comment>
<dbReference type="InterPro" id="IPR020476">
    <property type="entry name" value="Nudix_hydrolase"/>
</dbReference>
<evidence type="ECO:0000256" key="1">
    <source>
        <dbReference type="ARBA" id="ARBA00001946"/>
    </source>
</evidence>
<organism evidence="6 7">
    <name type="scientific">Lomentospora prolificans</name>
    <dbReference type="NCBI Taxonomy" id="41688"/>
    <lineage>
        <taxon>Eukaryota</taxon>
        <taxon>Fungi</taxon>
        <taxon>Dikarya</taxon>
        <taxon>Ascomycota</taxon>
        <taxon>Pezizomycotina</taxon>
        <taxon>Sordariomycetes</taxon>
        <taxon>Hypocreomycetidae</taxon>
        <taxon>Microascales</taxon>
        <taxon>Microascaceae</taxon>
        <taxon>Lomentospora</taxon>
    </lineage>
</organism>
<evidence type="ECO:0000259" key="5">
    <source>
        <dbReference type="PROSITE" id="PS51462"/>
    </source>
</evidence>
<gene>
    <name evidence="6" type="ORF">jhhlp_001212</name>
</gene>
<dbReference type="Gene3D" id="3.90.79.10">
    <property type="entry name" value="Nucleoside Triphosphate Pyrophosphohydrolase"/>
    <property type="match status" value="1"/>
</dbReference>
<dbReference type="PANTHER" id="PTHR43046:SF12">
    <property type="entry name" value="GDP-MANNOSE MANNOSYL HYDROLASE"/>
    <property type="match status" value="1"/>
</dbReference>
<protein>
    <recommendedName>
        <fullName evidence="5">Nudix hydrolase domain-containing protein</fullName>
    </recommendedName>
</protein>
<feature type="domain" description="Nudix hydrolase" evidence="5">
    <location>
        <begin position="27"/>
        <end position="156"/>
    </location>
</feature>
<dbReference type="PRINTS" id="PR00502">
    <property type="entry name" value="NUDIXFAMILY"/>
</dbReference>
<dbReference type="PANTHER" id="PTHR43046">
    <property type="entry name" value="GDP-MANNOSE MANNOSYL HYDROLASE"/>
    <property type="match status" value="1"/>
</dbReference>
<dbReference type="STRING" id="41688.A0A2N3NHM3"/>
<dbReference type="InterPro" id="IPR015797">
    <property type="entry name" value="NUDIX_hydrolase-like_dom_sf"/>
</dbReference>
<dbReference type="OrthoDB" id="2011998at2759"/>
<evidence type="ECO:0000313" key="6">
    <source>
        <dbReference type="EMBL" id="PKS11917.1"/>
    </source>
</evidence>
<dbReference type="GO" id="GO:0016787">
    <property type="term" value="F:hydrolase activity"/>
    <property type="evidence" value="ECO:0007669"/>
    <property type="project" value="UniProtKB-KW"/>
</dbReference>
<evidence type="ECO:0000256" key="2">
    <source>
        <dbReference type="ARBA" id="ARBA00022801"/>
    </source>
</evidence>
<keyword evidence="2 4" id="KW-0378">Hydrolase</keyword>
<reference evidence="6 7" key="1">
    <citation type="journal article" date="2017" name="G3 (Bethesda)">
        <title>First Draft Genome Sequence of the Pathogenic Fungus Lomentospora prolificans (Formerly Scedosporium prolificans).</title>
        <authorList>
            <person name="Luo R."/>
            <person name="Zimin A."/>
            <person name="Workman R."/>
            <person name="Fan Y."/>
            <person name="Pertea G."/>
            <person name="Grossman N."/>
            <person name="Wear M.P."/>
            <person name="Jia B."/>
            <person name="Miller H."/>
            <person name="Casadevall A."/>
            <person name="Timp W."/>
            <person name="Zhang S.X."/>
            <person name="Salzberg S.L."/>
        </authorList>
    </citation>
    <scope>NUCLEOTIDE SEQUENCE [LARGE SCALE GENOMIC DNA]</scope>
    <source>
        <strain evidence="6 7">JHH-5317</strain>
    </source>
</reference>
<keyword evidence="3" id="KW-0460">Magnesium</keyword>
<sequence>MSIAKVSNSSTIPFKLLGTKSSTVEYKERTAVRVVVKDADNQVVILKVQNGNYYKLPGGGVEPDESLIQAAEREVAEETGCRVSVESECIAMTEEYRFGLHQLSYCYRARLLDRTGKPALTQEEIEDGFSHEWISVEEVLRLMNTAEPTSELGQCIMERDLFLLTEALGENPGKAG</sequence>
<keyword evidence="7" id="KW-1185">Reference proteome</keyword>